<dbReference type="InterPro" id="IPR009083">
    <property type="entry name" value="TFIIA_a-hlx"/>
</dbReference>
<gene>
    <name evidence="11" type="ORF">AMAG_06632</name>
</gene>
<reference evidence="12" key="2">
    <citation type="submission" date="2009-11" db="EMBL/GenBank/DDBJ databases">
        <title>The Genome Sequence of Allomyces macrogynus strain ATCC 38327.</title>
        <authorList>
            <consortium name="The Broad Institute Genome Sequencing Platform"/>
            <person name="Russ C."/>
            <person name="Cuomo C."/>
            <person name="Shea T."/>
            <person name="Young S.K."/>
            <person name="Zeng Q."/>
            <person name="Koehrsen M."/>
            <person name="Haas B."/>
            <person name="Borodovsky M."/>
            <person name="Guigo R."/>
            <person name="Alvarado L."/>
            <person name="Berlin A."/>
            <person name="Borenstein D."/>
            <person name="Chen Z."/>
            <person name="Engels R."/>
            <person name="Freedman E."/>
            <person name="Gellesch M."/>
            <person name="Goldberg J."/>
            <person name="Griggs A."/>
            <person name="Gujja S."/>
            <person name="Heiman D."/>
            <person name="Hepburn T."/>
            <person name="Howarth C."/>
            <person name="Jen D."/>
            <person name="Larson L."/>
            <person name="Lewis B."/>
            <person name="Mehta T."/>
            <person name="Park D."/>
            <person name="Pearson M."/>
            <person name="Roberts A."/>
            <person name="Saif S."/>
            <person name="Shenoy N."/>
            <person name="Sisk P."/>
            <person name="Stolte C."/>
            <person name="Sykes S."/>
            <person name="Walk T."/>
            <person name="White J."/>
            <person name="Yandava C."/>
            <person name="Burger G."/>
            <person name="Gray M.W."/>
            <person name="Holland P.W.H."/>
            <person name="King N."/>
            <person name="Lang F.B.F."/>
            <person name="Roger A.J."/>
            <person name="Ruiz-Trillo I."/>
            <person name="Lander E."/>
            <person name="Nusbaum C."/>
        </authorList>
    </citation>
    <scope>NUCLEOTIDE SEQUENCE [LARGE SCALE GENOMIC DNA]</scope>
    <source>
        <strain evidence="12">ATCC 38327</strain>
    </source>
</reference>
<protein>
    <recommendedName>
        <fullName evidence="3 8">Transcription initiation factor IIA subunit 2</fullName>
    </recommendedName>
</protein>
<dbReference type="GO" id="GO:0005672">
    <property type="term" value="C:transcription factor TFIIA complex"/>
    <property type="evidence" value="ECO:0007669"/>
    <property type="project" value="EnsemblFungi"/>
</dbReference>
<comment type="subcellular location">
    <subcellularLocation>
        <location evidence="1 8">Nucleus</location>
    </subcellularLocation>
</comment>
<dbReference type="CDD" id="cd10014">
    <property type="entry name" value="TFIIA_gamma_C"/>
    <property type="match status" value="1"/>
</dbReference>
<dbReference type="GO" id="GO:0060261">
    <property type="term" value="P:positive regulation of transcription initiation by RNA polymerase II"/>
    <property type="evidence" value="ECO:0007669"/>
    <property type="project" value="EnsemblFungi"/>
</dbReference>
<dbReference type="Pfam" id="PF02268">
    <property type="entry name" value="TFIIA_gamma_N"/>
    <property type="match status" value="1"/>
</dbReference>
<dbReference type="OrthoDB" id="586585at2759"/>
<reference evidence="11 12" key="1">
    <citation type="submission" date="2009-11" db="EMBL/GenBank/DDBJ databases">
        <title>Annotation of Allomyces macrogynus ATCC 38327.</title>
        <authorList>
            <consortium name="The Broad Institute Genome Sequencing Platform"/>
            <person name="Russ C."/>
            <person name="Cuomo C."/>
            <person name="Burger G."/>
            <person name="Gray M.W."/>
            <person name="Holland P.W.H."/>
            <person name="King N."/>
            <person name="Lang F.B.F."/>
            <person name="Roger A.J."/>
            <person name="Ruiz-Trillo I."/>
            <person name="Young S.K."/>
            <person name="Zeng Q."/>
            <person name="Gargeya S."/>
            <person name="Fitzgerald M."/>
            <person name="Haas B."/>
            <person name="Abouelleil A."/>
            <person name="Alvarado L."/>
            <person name="Arachchi H.M."/>
            <person name="Berlin A."/>
            <person name="Chapman S.B."/>
            <person name="Gearin G."/>
            <person name="Goldberg J."/>
            <person name="Griggs A."/>
            <person name="Gujja S."/>
            <person name="Hansen M."/>
            <person name="Heiman D."/>
            <person name="Howarth C."/>
            <person name="Larimer J."/>
            <person name="Lui A."/>
            <person name="MacDonald P.J.P."/>
            <person name="McCowen C."/>
            <person name="Montmayeur A."/>
            <person name="Murphy C."/>
            <person name="Neiman D."/>
            <person name="Pearson M."/>
            <person name="Priest M."/>
            <person name="Roberts A."/>
            <person name="Saif S."/>
            <person name="Shea T."/>
            <person name="Sisk P."/>
            <person name="Stolte C."/>
            <person name="Sykes S."/>
            <person name="Wortman J."/>
            <person name="Nusbaum C."/>
            <person name="Birren B."/>
        </authorList>
    </citation>
    <scope>NUCLEOTIDE SEQUENCE [LARGE SCALE GENOMIC DNA]</scope>
    <source>
        <strain evidence="11 12">ATCC 38327</strain>
    </source>
</reference>
<keyword evidence="12" id="KW-1185">Reference proteome</keyword>
<dbReference type="SUPFAM" id="SSF50784">
    <property type="entry name" value="Transcription factor IIA (TFIIA), beta-barrel domain"/>
    <property type="match status" value="1"/>
</dbReference>
<dbReference type="EMBL" id="GG745337">
    <property type="protein sequence ID" value="KNE60869.1"/>
    <property type="molecule type" value="Genomic_DNA"/>
</dbReference>
<comment type="similarity">
    <text evidence="2 8">Belongs to the TFIIA subunit 2 family.</text>
</comment>
<dbReference type="Proteomes" id="UP000054350">
    <property type="component" value="Unassembled WGS sequence"/>
</dbReference>
<keyword evidence="5 8" id="KW-0804">Transcription</keyword>
<dbReference type="GO" id="GO:0051123">
    <property type="term" value="P:RNA polymerase II preinitiation complex assembly"/>
    <property type="evidence" value="ECO:0007669"/>
    <property type="project" value="EnsemblFungi"/>
</dbReference>
<accession>A0A0L0SEK5</accession>
<dbReference type="InterPro" id="IPR009088">
    <property type="entry name" value="TFIIA_b-brl"/>
</dbReference>
<feature type="domain" description="Transcription initiation factor IIA gamma subunit N-terminal" evidence="9">
    <location>
        <begin position="12"/>
        <end position="57"/>
    </location>
</feature>
<proteinExistence type="inferred from homology"/>
<evidence type="ECO:0000256" key="5">
    <source>
        <dbReference type="ARBA" id="ARBA00023163"/>
    </source>
</evidence>
<organism evidence="11 12">
    <name type="scientific">Allomyces macrogynus (strain ATCC 38327)</name>
    <name type="common">Allomyces javanicus var. macrogynus</name>
    <dbReference type="NCBI Taxonomy" id="578462"/>
    <lineage>
        <taxon>Eukaryota</taxon>
        <taxon>Fungi</taxon>
        <taxon>Fungi incertae sedis</taxon>
        <taxon>Blastocladiomycota</taxon>
        <taxon>Blastocladiomycetes</taxon>
        <taxon>Blastocladiales</taxon>
        <taxon>Blastocladiaceae</taxon>
        <taxon>Allomyces</taxon>
    </lineage>
</organism>
<evidence type="ECO:0000256" key="8">
    <source>
        <dbReference type="PIRNR" id="PIRNR009415"/>
    </source>
</evidence>
<dbReference type="PANTHER" id="PTHR10966">
    <property type="entry name" value="TRANSCRIPTION INITIATION FACTOR IIA SUBUNIT 2"/>
    <property type="match status" value="1"/>
</dbReference>
<dbReference type="AlphaFoldDB" id="A0A0L0SEK5"/>
<evidence type="ECO:0000256" key="3">
    <source>
        <dbReference type="ARBA" id="ARBA00019928"/>
    </source>
</evidence>
<feature type="domain" description="Transcription initiation factor IIA gamma subunit C-terminal" evidence="10">
    <location>
        <begin position="67"/>
        <end position="107"/>
    </location>
</feature>
<evidence type="ECO:0000259" key="10">
    <source>
        <dbReference type="Pfam" id="PF02751"/>
    </source>
</evidence>
<dbReference type="GO" id="GO:0000979">
    <property type="term" value="F:RNA polymerase II core promoter sequence-specific DNA binding"/>
    <property type="evidence" value="ECO:0007669"/>
    <property type="project" value="EnsemblFungi"/>
</dbReference>
<dbReference type="GO" id="GO:0017025">
    <property type="term" value="F:TBP-class protein binding"/>
    <property type="evidence" value="ECO:0007669"/>
    <property type="project" value="EnsemblFungi"/>
</dbReference>
<evidence type="ECO:0000256" key="4">
    <source>
        <dbReference type="ARBA" id="ARBA00023015"/>
    </source>
</evidence>
<evidence type="ECO:0000313" key="11">
    <source>
        <dbReference type="EMBL" id="KNE60869.1"/>
    </source>
</evidence>
<dbReference type="VEuPathDB" id="FungiDB:AMAG_06632"/>
<dbReference type="Gene3D" id="2.30.18.10">
    <property type="entry name" value="Transcription factor IIA (TFIIA), beta-barrel domain"/>
    <property type="match status" value="1"/>
</dbReference>
<dbReference type="Pfam" id="PF02751">
    <property type="entry name" value="TFIIA_gamma_C"/>
    <property type="match status" value="1"/>
</dbReference>
<evidence type="ECO:0000256" key="1">
    <source>
        <dbReference type="ARBA" id="ARBA00004123"/>
    </source>
</evidence>
<comment type="function">
    <text evidence="7">TFIIA is a component of the transcription machinery of RNA polymerase II and plays an important role in transcriptional activation. TFIIA in a complex with TBP mediates transcriptional activity.</text>
</comment>
<keyword evidence="4 8" id="KW-0805">Transcription regulation</keyword>
<dbReference type="OMA" id="QYYELYR"/>
<dbReference type="PIRSF" id="PIRSF009415">
    <property type="entry name" value="Hum_TFIIA_gamma"/>
    <property type="match status" value="1"/>
</dbReference>
<sequence length="110" mass="12402">MQAGNTSGASGYMHYRNSTLGTTLMDALDEMIHTAQIQPAVANRLLEHFDKTMCESLARISPRASFRGSLSTYRNCDEVWTFFLRDVQFKMEGGTVHADKVRIIACKRPE</sequence>
<evidence type="ECO:0000256" key="7">
    <source>
        <dbReference type="ARBA" id="ARBA00024733"/>
    </source>
</evidence>
<dbReference type="InterPro" id="IPR003194">
    <property type="entry name" value="TFIIA_gsu"/>
</dbReference>
<dbReference type="SUPFAM" id="SSF47396">
    <property type="entry name" value="Transcription factor IIA (TFIIA), alpha-helical domain"/>
    <property type="match status" value="1"/>
</dbReference>
<evidence type="ECO:0000256" key="2">
    <source>
        <dbReference type="ARBA" id="ARBA00007675"/>
    </source>
</evidence>
<evidence type="ECO:0000256" key="6">
    <source>
        <dbReference type="ARBA" id="ARBA00023242"/>
    </source>
</evidence>
<keyword evidence="6 8" id="KW-0539">Nucleus</keyword>
<dbReference type="Gene3D" id="1.10.287.190">
    <property type="entry name" value="Transcription factor IIA gamma subunit, alpha-helical domain"/>
    <property type="match status" value="1"/>
</dbReference>
<evidence type="ECO:0000259" key="9">
    <source>
        <dbReference type="Pfam" id="PF02268"/>
    </source>
</evidence>
<dbReference type="InterPro" id="IPR015871">
    <property type="entry name" value="TFIIA_gsu_C"/>
</dbReference>
<dbReference type="CDD" id="cd10145">
    <property type="entry name" value="TFIIA_gamma_N"/>
    <property type="match status" value="1"/>
</dbReference>
<dbReference type="STRING" id="578462.A0A0L0SEK5"/>
<dbReference type="InterPro" id="IPR015872">
    <property type="entry name" value="TFIIA_gsu_N"/>
</dbReference>
<evidence type="ECO:0000313" key="12">
    <source>
        <dbReference type="Proteomes" id="UP000054350"/>
    </source>
</evidence>
<name>A0A0L0SEK5_ALLM3</name>
<dbReference type="eggNOG" id="KOG3463">
    <property type="taxonomic scope" value="Eukaryota"/>
</dbReference>